<dbReference type="OrthoDB" id="9787617at2"/>
<dbReference type="Proteomes" id="UP000050865">
    <property type="component" value="Unassembled WGS sequence"/>
</dbReference>
<dbReference type="STRING" id="1423730.FC75_GL001589"/>
<reference evidence="2 3" key="1">
    <citation type="journal article" date="2015" name="Genome Announc.">
        <title>Expanding the biotechnology potential of lactobacilli through comparative genomics of 213 strains and associated genera.</title>
        <authorList>
            <person name="Sun Z."/>
            <person name="Harris H.M."/>
            <person name="McCann A."/>
            <person name="Guo C."/>
            <person name="Argimon S."/>
            <person name="Zhang W."/>
            <person name="Yang X."/>
            <person name="Jeffery I.B."/>
            <person name="Cooney J.C."/>
            <person name="Kagawa T.F."/>
            <person name="Liu W."/>
            <person name="Song Y."/>
            <person name="Salvetti E."/>
            <person name="Wrobel A."/>
            <person name="Rasinkangas P."/>
            <person name="Parkhill J."/>
            <person name="Rea M.C."/>
            <person name="O'Sullivan O."/>
            <person name="Ritari J."/>
            <person name="Douillard F.P."/>
            <person name="Paul Ross R."/>
            <person name="Yang R."/>
            <person name="Briner A.E."/>
            <person name="Felis G.E."/>
            <person name="de Vos W.M."/>
            <person name="Barrangou R."/>
            <person name="Klaenhammer T.R."/>
            <person name="Caufield P.W."/>
            <person name="Cui Y."/>
            <person name="Zhang H."/>
            <person name="O'Toole P.W."/>
        </authorList>
    </citation>
    <scope>NUCLEOTIDE SEQUENCE [LARGE SCALE GENOMIC DNA]</scope>
    <source>
        <strain evidence="2 3">DSM 22697</strain>
    </source>
</reference>
<dbReference type="PATRIC" id="fig|1423730.4.peg.1665"/>
<feature type="domain" description="Glycosyl transferase family 1" evidence="1">
    <location>
        <begin position="172"/>
        <end position="309"/>
    </location>
</feature>
<dbReference type="GO" id="GO:0016757">
    <property type="term" value="F:glycosyltransferase activity"/>
    <property type="evidence" value="ECO:0007669"/>
    <property type="project" value="UniProtKB-KW"/>
</dbReference>
<dbReference type="Pfam" id="PF00534">
    <property type="entry name" value="Glycos_transf_1"/>
    <property type="match status" value="1"/>
</dbReference>
<dbReference type="PANTHER" id="PTHR12526:SF630">
    <property type="entry name" value="GLYCOSYLTRANSFERASE"/>
    <property type="match status" value="1"/>
</dbReference>
<comment type="caution">
    <text evidence="2">The sequence shown here is derived from an EMBL/GenBank/DDBJ whole genome shotgun (WGS) entry which is preliminary data.</text>
</comment>
<keyword evidence="3" id="KW-1185">Reference proteome</keyword>
<organism evidence="2 3">
    <name type="scientific">Lacticaseibacillus camelliae DSM 22697 = JCM 13995</name>
    <dbReference type="NCBI Taxonomy" id="1423730"/>
    <lineage>
        <taxon>Bacteria</taxon>
        <taxon>Bacillati</taxon>
        <taxon>Bacillota</taxon>
        <taxon>Bacilli</taxon>
        <taxon>Lactobacillales</taxon>
        <taxon>Lactobacillaceae</taxon>
        <taxon>Lacticaseibacillus</taxon>
    </lineage>
</organism>
<gene>
    <name evidence="2" type="ORF">FC75_GL001589</name>
</gene>
<keyword evidence="2" id="KW-0328">Glycosyltransferase</keyword>
<evidence type="ECO:0000313" key="2">
    <source>
        <dbReference type="EMBL" id="KRN22951.1"/>
    </source>
</evidence>
<sequence>MKLLFITKYQSGTGGTETVMAKTFAGLADENDITFVQGIASADQSWLARIDPRVKVLRGVRGGTPWLPLYTWRLAHCNADVVIAVDSFTIKLATHLRTMLQKHYCVVSWIHFSLPDAPAVHEQELLKADAHIAISSGIQREYLRLGVPAARIGLTYNPTDQTKQRVTLDQSSVFKLVYVGRIQLRGQKNLHYLFSSLAKVARPIHLDVYGGGRDLPAAKRLTRQLGIAAQVTFHGWTTDVWTHIKRANALVLTSKFEGFPMALLEALTRGLPVLCPYLASGADDIVEPGRNGQLYSLDDPDALARLLNQPELFAQLDQQQIVQSVAKFSYPAYIARYNQVLARFVQMGASGTPLLAKSSAYSA</sequence>
<dbReference type="CDD" id="cd03811">
    <property type="entry name" value="GT4_GT28_WabH-like"/>
    <property type="match status" value="1"/>
</dbReference>
<dbReference type="InterPro" id="IPR001296">
    <property type="entry name" value="Glyco_trans_1"/>
</dbReference>
<proteinExistence type="predicted"/>
<dbReference type="EMBL" id="AYZJ01000029">
    <property type="protein sequence ID" value="KRN22951.1"/>
    <property type="molecule type" value="Genomic_DNA"/>
</dbReference>
<evidence type="ECO:0000259" key="1">
    <source>
        <dbReference type="Pfam" id="PF00534"/>
    </source>
</evidence>
<dbReference type="AlphaFoldDB" id="A0A0R2FC27"/>
<dbReference type="SUPFAM" id="SSF53756">
    <property type="entry name" value="UDP-Glycosyltransferase/glycogen phosphorylase"/>
    <property type="match status" value="1"/>
</dbReference>
<dbReference type="Gene3D" id="3.40.50.2000">
    <property type="entry name" value="Glycogen Phosphorylase B"/>
    <property type="match status" value="2"/>
</dbReference>
<name>A0A0R2FC27_9LACO</name>
<dbReference type="PANTHER" id="PTHR12526">
    <property type="entry name" value="GLYCOSYLTRANSFERASE"/>
    <property type="match status" value="1"/>
</dbReference>
<accession>A0A0R2FC27</accession>
<protein>
    <submittedName>
        <fullName evidence="2">Lipopolysaccharide 1,6-galactosyltransferase</fullName>
    </submittedName>
</protein>
<evidence type="ECO:0000313" key="3">
    <source>
        <dbReference type="Proteomes" id="UP000050865"/>
    </source>
</evidence>
<dbReference type="RefSeq" id="WP_054664720.1">
    <property type="nucleotide sequence ID" value="NZ_AYZJ01000029.1"/>
</dbReference>
<keyword evidence="2" id="KW-0808">Transferase</keyword>